<dbReference type="Proteomes" id="UP000255106">
    <property type="component" value="Unassembled WGS sequence"/>
</dbReference>
<evidence type="ECO:0000313" key="2">
    <source>
        <dbReference type="EMBL" id="STQ11657.1"/>
    </source>
</evidence>
<reference evidence="2 3" key="1">
    <citation type="submission" date="2018-06" db="EMBL/GenBank/DDBJ databases">
        <authorList>
            <consortium name="Pathogen Informatics"/>
            <person name="Doyle S."/>
        </authorList>
    </citation>
    <scope>NUCLEOTIDE SEQUENCE [LARGE SCALE GENOMIC DNA]</scope>
    <source>
        <strain evidence="2 3">NCTC10005</strain>
    </source>
</reference>
<evidence type="ECO:0000256" key="1">
    <source>
        <dbReference type="SAM" id="MobiDB-lite"/>
    </source>
</evidence>
<accession>A0A377LZ48</accession>
<dbReference type="EMBL" id="UGJB01000004">
    <property type="protein sequence ID" value="STQ11657.1"/>
    <property type="molecule type" value="Genomic_DNA"/>
</dbReference>
<dbReference type="AntiFam" id="ANF00095">
    <property type="entry name" value="Shadow ORF (opposite ABC transporters)"/>
</dbReference>
<feature type="region of interest" description="Disordered" evidence="1">
    <location>
        <begin position="40"/>
        <end position="67"/>
    </location>
</feature>
<proteinExistence type="predicted"/>
<evidence type="ECO:0000313" key="3">
    <source>
        <dbReference type="Proteomes" id="UP000255106"/>
    </source>
</evidence>
<dbReference type="AlphaFoldDB" id="A0A377LZ48"/>
<gene>
    <name evidence="2" type="ORF">NCTC10005_04437</name>
</gene>
<sequence length="96" mass="10895">MRKQRVVLEHRIDVSLPRRKLTRFFTEDCDCPAGELFKTGDQPQAGGFAGARRPQHGEKLPVTNGNAHPIHRPYVAVQTGNVIKLYRVRHVLLPDD</sequence>
<name>A0A377LZ48_ENTCL</name>
<organism evidence="2 3">
    <name type="scientific">Enterobacter cloacae</name>
    <dbReference type="NCBI Taxonomy" id="550"/>
    <lineage>
        <taxon>Bacteria</taxon>
        <taxon>Pseudomonadati</taxon>
        <taxon>Pseudomonadota</taxon>
        <taxon>Gammaproteobacteria</taxon>
        <taxon>Enterobacterales</taxon>
        <taxon>Enterobacteriaceae</taxon>
        <taxon>Enterobacter</taxon>
        <taxon>Enterobacter cloacae complex</taxon>
    </lineage>
</organism>
<protein>
    <submittedName>
        <fullName evidence="2">Uncharacterized protein</fullName>
    </submittedName>
</protein>